<reference evidence="2 3" key="1">
    <citation type="submission" date="2009-02" db="EMBL/GenBank/DDBJ databases">
        <authorList>
            <person name="Fulton L."/>
            <person name="Clifton S."/>
            <person name="Fulton B."/>
            <person name="Xu J."/>
            <person name="Minx P."/>
            <person name="Pepin K.H."/>
            <person name="Johnson M."/>
            <person name="Bhonagiri V."/>
            <person name="Nash W.E."/>
            <person name="Mardis E.R."/>
            <person name="Wilson R.K."/>
        </authorList>
    </citation>
    <scope>NUCLEOTIDE SEQUENCE [LARGE SCALE GENOMIC DNA]</scope>
    <source>
        <strain evidence="2 3">DSM 16841</strain>
    </source>
</reference>
<protein>
    <submittedName>
        <fullName evidence="2">Uncharacterized protein</fullName>
    </submittedName>
</protein>
<evidence type="ECO:0000313" key="2">
    <source>
        <dbReference type="EMBL" id="EEG95487.1"/>
    </source>
</evidence>
<evidence type="ECO:0000313" key="3">
    <source>
        <dbReference type="Proteomes" id="UP000003561"/>
    </source>
</evidence>
<reference evidence="2 3" key="2">
    <citation type="submission" date="2009-03" db="EMBL/GenBank/DDBJ databases">
        <title>Draft genome sequence of Roseburia inulinivorans (DSM 16841).</title>
        <authorList>
            <person name="Sudarsanam P."/>
            <person name="Ley R."/>
            <person name="Guruge J."/>
            <person name="Turnbaugh P.J."/>
            <person name="Mahowald M."/>
            <person name="Liep D."/>
            <person name="Gordon J."/>
        </authorList>
    </citation>
    <scope>NUCLEOTIDE SEQUENCE [LARGE SCALE GENOMIC DNA]</scope>
    <source>
        <strain evidence="2 3">DSM 16841</strain>
    </source>
</reference>
<keyword evidence="1" id="KW-0472">Membrane</keyword>
<dbReference type="Proteomes" id="UP000003561">
    <property type="component" value="Unassembled WGS sequence"/>
</dbReference>
<feature type="transmembrane region" description="Helical" evidence="1">
    <location>
        <begin position="12"/>
        <end position="31"/>
    </location>
</feature>
<dbReference type="AlphaFoldDB" id="C0FPN2"/>
<keyword evidence="1" id="KW-1133">Transmembrane helix</keyword>
<organism evidence="2 3">
    <name type="scientific">Roseburia inulinivorans DSM 16841</name>
    <dbReference type="NCBI Taxonomy" id="622312"/>
    <lineage>
        <taxon>Bacteria</taxon>
        <taxon>Bacillati</taxon>
        <taxon>Bacillota</taxon>
        <taxon>Clostridia</taxon>
        <taxon>Lachnospirales</taxon>
        <taxon>Lachnospiraceae</taxon>
        <taxon>Roseburia</taxon>
    </lineage>
</organism>
<dbReference type="RefSeq" id="WP_007883244.1">
    <property type="nucleotide sequence ID" value="NZ_ACFY01000031.1"/>
</dbReference>
<evidence type="ECO:0000256" key="1">
    <source>
        <dbReference type="SAM" id="Phobius"/>
    </source>
</evidence>
<sequence length="122" mass="14048">MTKYLLKRILHGLVSIVIVVALVMIMIYTMLDRNLVFAGDTKYSHTSNNARVAYKYSKWEDYGYLDYVTYSDWLNELVSSGELTEEERSAVVGFGRTKAQDSEQVSEYVKNSQSIISLRDTR</sequence>
<comment type="caution">
    <text evidence="2">The sequence shown here is derived from an EMBL/GenBank/DDBJ whole genome shotgun (WGS) entry which is preliminary data.</text>
</comment>
<keyword evidence="1" id="KW-0812">Transmembrane</keyword>
<dbReference type="eggNOG" id="COG0601">
    <property type="taxonomic scope" value="Bacteria"/>
</dbReference>
<proteinExistence type="predicted"/>
<accession>C0FPN2</accession>
<dbReference type="EMBL" id="ACFY01000031">
    <property type="protein sequence ID" value="EEG95487.1"/>
    <property type="molecule type" value="Genomic_DNA"/>
</dbReference>
<name>C0FPN2_9FIRM</name>
<gene>
    <name evidence="2" type="ORF">ROSEINA2194_00684</name>
</gene>